<dbReference type="EMBL" id="JAULSV010000005">
    <property type="protein sequence ID" value="KAK0644184.1"/>
    <property type="molecule type" value="Genomic_DNA"/>
</dbReference>
<evidence type="ECO:0000256" key="3">
    <source>
        <dbReference type="ARBA" id="ARBA00022827"/>
    </source>
</evidence>
<sequence length="570" mass="65274">MQANAASDFISRFQFYLCHRNRRASLIGQQLTATGMLRSKVAVVGAGPSGLTMLKALREDGFAVTLYERRLRVGGLWAYSENPSHTTALPVTRANLSKFTCGFSDYPIPDKYPTYMQPHDFQEYMEDYAKHFDLLKDIVFGADVKLARRSDDDTRWLLDVERDGKTETVEYDRIAFCHGYQSKADIPTFEGQEKFEGVIMHSQAYRDPAQFKGKNVVVVGLSSTSGDIIPTLMPVANKVYVSHRRGAFPFSRYRNGTPNDLILNWRRRQIGNFFQRYLPRFSAWLADTSLPFLARRSFDFPFDPDWHLEPFPSITLNLPGSFELLFPYLRDGSLTSLRGLTRFTGPRSVEFADGTELTDIDAVLLCTGYNADWSAVAPFVTTSLPPVKSYDGPPLYRLYKNIFPPAYASTCALLCYSAFGKNNGFSFADVTAWAVSNVWRGVEPPPSRAEMESAIDTHQAWIATECYAREPYCDTSMVRQWEFQAWLHKAAGTGMENLGWGWQGWKFWWRDREMYSLMAHGVETAHAFRYFETGRRQTWEGAREAIVHVNQVVKERFPSEEEEAWWKGRR</sequence>
<evidence type="ECO:0000256" key="1">
    <source>
        <dbReference type="ARBA" id="ARBA00009183"/>
    </source>
</evidence>
<evidence type="ECO:0000256" key="5">
    <source>
        <dbReference type="ARBA" id="ARBA00023002"/>
    </source>
</evidence>
<accession>A0AA39Y1S3</accession>
<organism evidence="6 7">
    <name type="scientific">Cercophora newfieldiana</name>
    <dbReference type="NCBI Taxonomy" id="92897"/>
    <lineage>
        <taxon>Eukaryota</taxon>
        <taxon>Fungi</taxon>
        <taxon>Dikarya</taxon>
        <taxon>Ascomycota</taxon>
        <taxon>Pezizomycotina</taxon>
        <taxon>Sordariomycetes</taxon>
        <taxon>Sordariomycetidae</taxon>
        <taxon>Sordariales</taxon>
        <taxon>Lasiosphaeriaceae</taxon>
        <taxon>Cercophora</taxon>
    </lineage>
</organism>
<dbReference type="PRINTS" id="PR00370">
    <property type="entry name" value="FMOXYGENASE"/>
</dbReference>
<proteinExistence type="inferred from homology"/>
<dbReference type="InterPro" id="IPR020946">
    <property type="entry name" value="Flavin_mOase-like"/>
</dbReference>
<keyword evidence="7" id="KW-1185">Reference proteome</keyword>
<reference evidence="6" key="1">
    <citation type="submission" date="2023-06" db="EMBL/GenBank/DDBJ databases">
        <title>Genome-scale phylogeny and comparative genomics of the fungal order Sordariales.</title>
        <authorList>
            <consortium name="Lawrence Berkeley National Laboratory"/>
            <person name="Hensen N."/>
            <person name="Bonometti L."/>
            <person name="Westerberg I."/>
            <person name="Brannstrom I.O."/>
            <person name="Guillou S."/>
            <person name="Cros-Aarteil S."/>
            <person name="Calhoun S."/>
            <person name="Haridas S."/>
            <person name="Kuo A."/>
            <person name="Mondo S."/>
            <person name="Pangilinan J."/>
            <person name="Riley R."/>
            <person name="Labutti K."/>
            <person name="Andreopoulos B."/>
            <person name="Lipzen A."/>
            <person name="Chen C."/>
            <person name="Yanf M."/>
            <person name="Daum C."/>
            <person name="Ng V."/>
            <person name="Clum A."/>
            <person name="Steindorff A."/>
            <person name="Ohm R."/>
            <person name="Martin F."/>
            <person name="Silar P."/>
            <person name="Natvig D."/>
            <person name="Lalanne C."/>
            <person name="Gautier V."/>
            <person name="Ament-Velasquez S.L."/>
            <person name="Kruys A."/>
            <person name="Hutchinson M.I."/>
            <person name="Powell A.J."/>
            <person name="Barry K."/>
            <person name="Miller A.N."/>
            <person name="Grigoriev I.V."/>
            <person name="Debuchy R."/>
            <person name="Gladieux P."/>
            <person name="Thoren M.H."/>
            <person name="Johannesson H."/>
        </authorList>
    </citation>
    <scope>NUCLEOTIDE SEQUENCE</scope>
    <source>
        <strain evidence="6">SMH2532-1</strain>
    </source>
</reference>
<dbReference type="GO" id="GO:0004499">
    <property type="term" value="F:N,N-dimethylaniline monooxygenase activity"/>
    <property type="evidence" value="ECO:0007669"/>
    <property type="project" value="InterPro"/>
</dbReference>
<evidence type="ECO:0000313" key="7">
    <source>
        <dbReference type="Proteomes" id="UP001174936"/>
    </source>
</evidence>
<keyword evidence="2" id="KW-0285">Flavoprotein</keyword>
<keyword evidence="3" id="KW-0274">FAD</keyword>
<keyword evidence="4" id="KW-0521">NADP</keyword>
<keyword evidence="6" id="KW-0503">Monooxygenase</keyword>
<dbReference type="Proteomes" id="UP001174936">
    <property type="component" value="Unassembled WGS sequence"/>
</dbReference>
<evidence type="ECO:0000313" key="6">
    <source>
        <dbReference type="EMBL" id="KAK0644184.1"/>
    </source>
</evidence>
<evidence type="ECO:0000256" key="4">
    <source>
        <dbReference type="ARBA" id="ARBA00022857"/>
    </source>
</evidence>
<name>A0AA39Y1S3_9PEZI</name>
<dbReference type="InterPro" id="IPR000960">
    <property type="entry name" value="Flavin_mOase"/>
</dbReference>
<comment type="similarity">
    <text evidence="1">Belongs to the FMO family.</text>
</comment>
<dbReference type="GO" id="GO:0050661">
    <property type="term" value="F:NADP binding"/>
    <property type="evidence" value="ECO:0007669"/>
    <property type="project" value="InterPro"/>
</dbReference>
<dbReference type="InterPro" id="IPR050346">
    <property type="entry name" value="FMO-like"/>
</dbReference>
<evidence type="ECO:0000256" key="2">
    <source>
        <dbReference type="ARBA" id="ARBA00022630"/>
    </source>
</evidence>
<dbReference type="GO" id="GO:0050660">
    <property type="term" value="F:flavin adenine dinucleotide binding"/>
    <property type="evidence" value="ECO:0007669"/>
    <property type="project" value="InterPro"/>
</dbReference>
<dbReference type="InterPro" id="IPR036188">
    <property type="entry name" value="FAD/NAD-bd_sf"/>
</dbReference>
<dbReference type="Pfam" id="PF00743">
    <property type="entry name" value="FMO-like"/>
    <property type="match status" value="1"/>
</dbReference>
<protein>
    <submittedName>
        <fullName evidence="6">Flavin monooxygenase-like protein</fullName>
    </submittedName>
</protein>
<dbReference type="PANTHER" id="PTHR23023">
    <property type="entry name" value="DIMETHYLANILINE MONOOXYGENASE"/>
    <property type="match status" value="1"/>
</dbReference>
<dbReference type="AlphaFoldDB" id="A0AA39Y1S3"/>
<keyword evidence="5" id="KW-0560">Oxidoreductase</keyword>
<comment type="caution">
    <text evidence="6">The sequence shown here is derived from an EMBL/GenBank/DDBJ whole genome shotgun (WGS) entry which is preliminary data.</text>
</comment>
<dbReference type="SUPFAM" id="SSF51905">
    <property type="entry name" value="FAD/NAD(P)-binding domain"/>
    <property type="match status" value="2"/>
</dbReference>
<dbReference type="Gene3D" id="3.50.50.60">
    <property type="entry name" value="FAD/NAD(P)-binding domain"/>
    <property type="match status" value="2"/>
</dbReference>
<gene>
    <name evidence="6" type="ORF">B0T16DRAFT_417286</name>
</gene>
<dbReference type="PIRSF" id="PIRSF000332">
    <property type="entry name" value="FMO"/>
    <property type="match status" value="1"/>
</dbReference>